<dbReference type="InterPro" id="IPR000086">
    <property type="entry name" value="NUDIX_hydrolase_dom"/>
</dbReference>
<name>Q1IXD1_DEIGD</name>
<dbReference type="KEGG" id="dge:Dgeo_1808"/>
<dbReference type="Proteomes" id="UP000002431">
    <property type="component" value="Chromosome"/>
</dbReference>
<evidence type="ECO:0000313" key="6">
    <source>
        <dbReference type="Proteomes" id="UP000002431"/>
    </source>
</evidence>
<dbReference type="PANTHER" id="PTHR11839:SF18">
    <property type="entry name" value="NUDIX HYDROLASE DOMAIN-CONTAINING PROTEIN"/>
    <property type="match status" value="1"/>
</dbReference>
<dbReference type="PRINTS" id="PR00502">
    <property type="entry name" value="NUDIXFAMILY"/>
</dbReference>
<keyword evidence="6" id="KW-1185">Reference proteome</keyword>
<dbReference type="AlphaFoldDB" id="Q1IXD1"/>
<dbReference type="InterPro" id="IPR020476">
    <property type="entry name" value="Nudix_hydrolase"/>
</dbReference>
<dbReference type="STRING" id="319795.Dgeo_1808"/>
<dbReference type="InterPro" id="IPR020084">
    <property type="entry name" value="NUDIX_hydrolase_CS"/>
</dbReference>
<dbReference type="eggNOG" id="COG0494">
    <property type="taxonomic scope" value="Bacteria"/>
</dbReference>
<protein>
    <submittedName>
        <fullName evidence="5">NUDIX hydrolase</fullName>
    </submittedName>
</protein>
<dbReference type="PANTHER" id="PTHR11839">
    <property type="entry name" value="UDP/ADP-SUGAR PYROPHOSPHATASE"/>
    <property type="match status" value="1"/>
</dbReference>
<evidence type="ECO:0000256" key="1">
    <source>
        <dbReference type="ARBA" id="ARBA00001946"/>
    </source>
</evidence>
<evidence type="ECO:0000256" key="2">
    <source>
        <dbReference type="ARBA" id="ARBA00022801"/>
    </source>
</evidence>
<feature type="domain" description="Nudix hydrolase" evidence="4">
    <location>
        <begin position="52"/>
        <end position="179"/>
    </location>
</feature>
<dbReference type="GO" id="GO:0019693">
    <property type="term" value="P:ribose phosphate metabolic process"/>
    <property type="evidence" value="ECO:0007669"/>
    <property type="project" value="TreeGrafter"/>
</dbReference>
<dbReference type="GO" id="GO:0005829">
    <property type="term" value="C:cytosol"/>
    <property type="evidence" value="ECO:0007669"/>
    <property type="project" value="TreeGrafter"/>
</dbReference>
<accession>Q1IXD1</accession>
<organism evidence="5 6">
    <name type="scientific">Deinococcus geothermalis (strain DSM 11300 / CIP 105573 / AG-3a)</name>
    <dbReference type="NCBI Taxonomy" id="319795"/>
    <lineage>
        <taxon>Bacteria</taxon>
        <taxon>Thermotogati</taxon>
        <taxon>Deinococcota</taxon>
        <taxon>Deinococci</taxon>
        <taxon>Deinococcales</taxon>
        <taxon>Deinococcaceae</taxon>
        <taxon>Deinococcus</taxon>
    </lineage>
</organism>
<dbReference type="PROSITE" id="PS00893">
    <property type="entry name" value="NUDIX_BOX"/>
    <property type="match status" value="1"/>
</dbReference>
<keyword evidence="2 3" id="KW-0378">Hydrolase</keyword>
<dbReference type="SUPFAM" id="SSF55811">
    <property type="entry name" value="Nudix"/>
    <property type="match status" value="1"/>
</dbReference>
<gene>
    <name evidence="5" type="ordered locus">Dgeo_1808</name>
</gene>
<dbReference type="PROSITE" id="PS51462">
    <property type="entry name" value="NUDIX"/>
    <property type="match status" value="1"/>
</dbReference>
<comment type="similarity">
    <text evidence="3">Belongs to the Nudix hydrolase family.</text>
</comment>
<dbReference type="GO" id="GO:0006753">
    <property type="term" value="P:nucleoside phosphate metabolic process"/>
    <property type="evidence" value="ECO:0007669"/>
    <property type="project" value="TreeGrafter"/>
</dbReference>
<dbReference type="Pfam" id="PF00293">
    <property type="entry name" value="NUDIX"/>
    <property type="match status" value="1"/>
</dbReference>
<evidence type="ECO:0000256" key="3">
    <source>
        <dbReference type="RuleBase" id="RU003476"/>
    </source>
</evidence>
<reference evidence="5" key="1">
    <citation type="submission" date="2006-04" db="EMBL/GenBank/DDBJ databases">
        <title>Complete sequence of chromosome of Deinococcus geothermalis DSM 11300.</title>
        <authorList>
            <consortium name="US DOE Joint Genome Institute"/>
            <person name="Copeland A."/>
            <person name="Lucas S."/>
            <person name="Lapidus A."/>
            <person name="Barry K."/>
            <person name="Detter J.C."/>
            <person name="Glavina del Rio T."/>
            <person name="Hammon N."/>
            <person name="Israni S."/>
            <person name="Dalin E."/>
            <person name="Tice H."/>
            <person name="Pitluck S."/>
            <person name="Brettin T."/>
            <person name="Bruce D."/>
            <person name="Han C."/>
            <person name="Tapia R."/>
            <person name="Saunders E."/>
            <person name="Gilna P."/>
            <person name="Schmutz J."/>
            <person name="Larimer F."/>
            <person name="Land M."/>
            <person name="Hauser L."/>
            <person name="Kyrpides N."/>
            <person name="Kim E."/>
            <person name="Daly M.J."/>
            <person name="Fredrickson J.K."/>
            <person name="Makarova K.S."/>
            <person name="Gaidamakova E.K."/>
            <person name="Zhai M."/>
            <person name="Richardson P."/>
        </authorList>
    </citation>
    <scope>NUCLEOTIDE SEQUENCE</scope>
    <source>
        <strain evidence="5">DSM 11300</strain>
    </source>
</reference>
<proteinExistence type="inferred from homology"/>
<comment type="cofactor">
    <cofactor evidence="1">
        <name>Mg(2+)</name>
        <dbReference type="ChEBI" id="CHEBI:18420"/>
    </cofactor>
</comment>
<dbReference type="Gene3D" id="3.90.79.10">
    <property type="entry name" value="Nucleoside Triphosphate Pyrophosphohydrolase"/>
    <property type="match status" value="1"/>
</dbReference>
<sequence>MLGSPPFTLQQRYSAAMSDKSNSDTPTPETQVIYDGHLLRLEVQGGKWEIVRHADAVAILALNDAGEMLLVRQRRPAIGTMTLEAPAGLIDEGETPEEAARRELQEEVGLDGEMTLLTRFYSSPGYCDEELYVYRATHLRESRLPQDADEDIEVVWLPPRQVLDGLRDGTLQGSASTVTAALYAVQVLTQEGR</sequence>
<dbReference type="EMBL" id="CP000359">
    <property type="protein sequence ID" value="ABF46103.1"/>
    <property type="molecule type" value="Genomic_DNA"/>
</dbReference>
<dbReference type="GO" id="GO:0016462">
    <property type="term" value="F:pyrophosphatase activity"/>
    <property type="evidence" value="ECO:0007669"/>
    <property type="project" value="UniProtKB-ARBA"/>
</dbReference>
<dbReference type="HOGENOM" id="CLU_062658_5_1_0"/>
<evidence type="ECO:0000313" key="5">
    <source>
        <dbReference type="EMBL" id="ABF46103.1"/>
    </source>
</evidence>
<evidence type="ECO:0000259" key="4">
    <source>
        <dbReference type="PROSITE" id="PS51462"/>
    </source>
</evidence>
<dbReference type="InterPro" id="IPR015797">
    <property type="entry name" value="NUDIX_hydrolase-like_dom_sf"/>
</dbReference>